<feature type="domain" description="HNH nuclease" evidence="5">
    <location>
        <begin position="23"/>
        <end position="88"/>
    </location>
</feature>
<dbReference type="InterPro" id="IPR003615">
    <property type="entry name" value="HNH_nuc"/>
</dbReference>
<reference evidence="6 7" key="1">
    <citation type="submission" date="2023-02" db="EMBL/GenBank/DDBJ databases">
        <title>Oceanobacillus kimchii IFOP_LL358 isolated form Alexandrium catenella lab strain.</title>
        <authorList>
            <person name="Gajardo G."/>
            <person name="Ueki S."/>
            <person name="Maruyama F."/>
        </authorList>
    </citation>
    <scope>NUCLEOTIDE SEQUENCE [LARGE SCALE GENOMIC DNA]</scope>
    <source>
        <strain evidence="6 7">IFOP_LL358</strain>
    </source>
</reference>
<dbReference type="CDD" id="cd00085">
    <property type="entry name" value="HNHc"/>
    <property type="match status" value="1"/>
</dbReference>
<dbReference type="Gene3D" id="1.10.30.50">
    <property type="match status" value="1"/>
</dbReference>
<sequence length="108" mass="13606">MPLIEYRTKEQQKKFYRSSEWIATRQRILERDNYECQECKRQGRVYTDKHDPDKHKRLDVDHIKELEDYPELALDDDNLETLCVRCHNKKHNRFKHQYKKPKWNDEWW</sequence>
<dbReference type="RefSeq" id="WP_105101336.1">
    <property type="nucleotide sequence ID" value="NZ_BSKO01000001.1"/>
</dbReference>
<comment type="caution">
    <text evidence="6">The sequence shown here is derived from an EMBL/GenBank/DDBJ whole genome shotgun (WGS) entry which is preliminary data.</text>
</comment>
<keyword evidence="2" id="KW-0378">Hydrolase</keyword>
<dbReference type="PANTHER" id="PTHR41286">
    <property type="entry name" value="HNH NUCLEASE YAJD-RELATED"/>
    <property type="match status" value="1"/>
</dbReference>
<evidence type="ECO:0000256" key="3">
    <source>
        <dbReference type="ARBA" id="ARBA00038412"/>
    </source>
</evidence>
<evidence type="ECO:0000259" key="5">
    <source>
        <dbReference type="SMART" id="SM00507"/>
    </source>
</evidence>
<gene>
    <name evidence="6" type="ORF">MACH08_05240</name>
</gene>
<dbReference type="Pfam" id="PF01844">
    <property type="entry name" value="HNH"/>
    <property type="match status" value="1"/>
</dbReference>
<dbReference type="InterPro" id="IPR002711">
    <property type="entry name" value="HNH"/>
</dbReference>
<accession>A0ABQ5TFK0</accession>
<dbReference type="GO" id="GO:0004519">
    <property type="term" value="F:endonuclease activity"/>
    <property type="evidence" value="ECO:0007669"/>
    <property type="project" value="UniProtKB-KW"/>
</dbReference>
<keyword evidence="1" id="KW-0540">Nuclease</keyword>
<dbReference type="SMART" id="SM00507">
    <property type="entry name" value="HNHc"/>
    <property type="match status" value="1"/>
</dbReference>
<name>A0ABQ5TFK0_9BACI</name>
<keyword evidence="6" id="KW-0255">Endonuclease</keyword>
<evidence type="ECO:0000313" key="6">
    <source>
        <dbReference type="EMBL" id="GLO64740.1"/>
    </source>
</evidence>
<evidence type="ECO:0000313" key="7">
    <source>
        <dbReference type="Proteomes" id="UP001275436"/>
    </source>
</evidence>
<dbReference type="Proteomes" id="UP001275436">
    <property type="component" value="Unassembled WGS sequence"/>
</dbReference>
<evidence type="ECO:0000256" key="2">
    <source>
        <dbReference type="ARBA" id="ARBA00022801"/>
    </source>
</evidence>
<dbReference type="PANTHER" id="PTHR41286:SF1">
    <property type="entry name" value="HNH NUCLEASE YAJD-RELATED"/>
    <property type="match status" value="1"/>
</dbReference>
<organism evidence="6 7">
    <name type="scientific">Oceanobacillus kimchii</name>
    <dbReference type="NCBI Taxonomy" id="746691"/>
    <lineage>
        <taxon>Bacteria</taxon>
        <taxon>Bacillati</taxon>
        <taxon>Bacillota</taxon>
        <taxon>Bacilli</taxon>
        <taxon>Bacillales</taxon>
        <taxon>Bacillaceae</taxon>
        <taxon>Oceanobacillus</taxon>
    </lineage>
</organism>
<proteinExistence type="inferred from homology"/>
<protein>
    <recommendedName>
        <fullName evidence="4">Putative HNH nuclease YajD</fullName>
    </recommendedName>
</protein>
<evidence type="ECO:0000256" key="1">
    <source>
        <dbReference type="ARBA" id="ARBA00022722"/>
    </source>
</evidence>
<keyword evidence="7" id="KW-1185">Reference proteome</keyword>
<evidence type="ECO:0000256" key="4">
    <source>
        <dbReference type="ARBA" id="ARBA00040194"/>
    </source>
</evidence>
<dbReference type="EMBL" id="BSKO01000001">
    <property type="protein sequence ID" value="GLO64740.1"/>
    <property type="molecule type" value="Genomic_DNA"/>
</dbReference>
<comment type="similarity">
    <text evidence="3">Belongs to the HNH nuclease family.</text>
</comment>